<dbReference type="PROSITE" id="PS51257">
    <property type="entry name" value="PROKAR_LIPOPROTEIN"/>
    <property type="match status" value="1"/>
</dbReference>
<dbReference type="InterPro" id="IPR011048">
    <property type="entry name" value="Haem_d1_sf"/>
</dbReference>
<dbReference type="EMBL" id="QLLQ01000004">
    <property type="protein sequence ID" value="RAJ25258.1"/>
    <property type="molecule type" value="Genomic_DNA"/>
</dbReference>
<dbReference type="InterPro" id="IPR031815">
    <property type="entry name" value="DUF5074"/>
</dbReference>
<dbReference type="OrthoDB" id="9773938at2"/>
<proteinExistence type="predicted"/>
<dbReference type="Proteomes" id="UP000248987">
    <property type="component" value="Unassembled WGS sequence"/>
</dbReference>
<dbReference type="PANTHER" id="PTHR47197:SF3">
    <property type="entry name" value="DIHYDRO-HEME D1 DEHYDROGENASE"/>
    <property type="match status" value="1"/>
</dbReference>
<evidence type="ECO:0008006" key="3">
    <source>
        <dbReference type="Google" id="ProtNLM"/>
    </source>
</evidence>
<dbReference type="Pfam" id="PF16819">
    <property type="entry name" value="DUF5074"/>
    <property type="match status" value="1"/>
</dbReference>
<gene>
    <name evidence="1" type="ORF">LX77_01561</name>
</gene>
<dbReference type="Gene3D" id="2.130.10.10">
    <property type="entry name" value="YVTN repeat-like/Quinoprotein amine dehydrogenase"/>
    <property type="match status" value="1"/>
</dbReference>
<sequence>MIKHFIKFSTLSLIVLLGFTSCKSDSDDFIELPKGDFDNGYFISNEGNFGTPNASITFIGSDLTEPINNIFQKVNGSGLGDVLQDVAFDDDYAFMVVNNSNKIEVVNRYTFQSVATITEKISQPRFAVVEEGKLYVTNSATNSVEIFDAKSFAHLTTIEVNKAVEEIKEDNDFIYVMNTLYDTNYNNISNNITVIDSKTNTIIKDITVGIGLNSIEIEDGILYALHNTGITKITTSNNAVIGEIAFAEGLTNANKLEIEDNFIYFVSGSKIFKFNKDVMSLTNTELLDTQVSDESYFIGYGFNVVNDKIFYTDVKGFTQNSEVKVYDLDGKLLKTFTAGIGANGVYEND</sequence>
<dbReference type="RefSeq" id="WP_066432776.1">
    <property type="nucleotide sequence ID" value="NZ_LZRN01000011.1"/>
</dbReference>
<dbReference type="SUPFAM" id="SSF51004">
    <property type="entry name" value="C-terminal (heme d1) domain of cytochrome cd1-nitrite reductase"/>
    <property type="match status" value="1"/>
</dbReference>
<organism evidence="1 2">
    <name type="scientific">Gelidibacter algens</name>
    <dbReference type="NCBI Taxonomy" id="49280"/>
    <lineage>
        <taxon>Bacteria</taxon>
        <taxon>Pseudomonadati</taxon>
        <taxon>Bacteroidota</taxon>
        <taxon>Flavobacteriia</taxon>
        <taxon>Flavobacteriales</taxon>
        <taxon>Flavobacteriaceae</taxon>
        <taxon>Gelidibacter</taxon>
    </lineage>
</organism>
<dbReference type="InterPro" id="IPR051200">
    <property type="entry name" value="Host-pathogen_enzymatic-act"/>
</dbReference>
<evidence type="ECO:0000313" key="2">
    <source>
        <dbReference type="Proteomes" id="UP000248987"/>
    </source>
</evidence>
<dbReference type="PANTHER" id="PTHR47197">
    <property type="entry name" value="PROTEIN NIRF"/>
    <property type="match status" value="1"/>
</dbReference>
<accession>A0A1A7R111</accession>
<comment type="caution">
    <text evidence="1">The sequence shown here is derived from an EMBL/GenBank/DDBJ whole genome shotgun (WGS) entry which is preliminary data.</text>
</comment>
<keyword evidence="2" id="KW-1185">Reference proteome</keyword>
<dbReference type="STRING" id="49280.A9996_07420"/>
<reference evidence="1 2" key="1">
    <citation type="submission" date="2018-06" db="EMBL/GenBank/DDBJ databases">
        <title>Genomic Encyclopedia of Archaeal and Bacterial Type Strains, Phase II (KMG-II): from individual species to whole genera.</title>
        <authorList>
            <person name="Goeker M."/>
        </authorList>
    </citation>
    <scope>NUCLEOTIDE SEQUENCE [LARGE SCALE GENOMIC DNA]</scope>
    <source>
        <strain evidence="1 2">DSM 12408</strain>
    </source>
</reference>
<evidence type="ECO:0000313" key="1">
    <source>
        <dbReference type="EMBL" id="RAJ25258.1"/>
    </source>
</evidence>
<name>A0A1A7R111_9FLAO</name>
<protein>
    <recommendedName>
        <fullName evidence="3">YVTN family beta-propeller protein</fullName>
    </recommendedName>
</protein>
<dbReference type="AlphaFoldDB" id="A0A1A7R111"/>
<dbReference type="InterPro" id="IPR015943">
    <property type="entry name" value="WD40/YVTN_repeat-like_dom_sf"/>
</dbReference>